<evidence type="ECO:0000313" key="1">
    <source>
        <dbReference type="EMBL" id="KAL0526260.1"/>
    </source>
</evidence>
<name>A0AAW3BW39_9TRYP</name>
<keyword evidence="2" id="KW-1185">Reference proteome</keyword>
<organism evidence="1 2">
    <name type="scientific">Leishmania naiffi</name>
    <dbReference type="NCBI Taxonomy" id="5678"/>
    <lineage>
        <taxon>Eukaryota</taxon>
        <taxon>Discoba</taxon>
        <taxon>Euglenozoa</taxon>
        <taxon>Kinetoplastea</taxon>
        <taxon>Metakinetoplastina</taxon>
        <taxon>Trypanosomatida</taxon>
        <taxon>Trypanosomatidae</taxon>
        <taxon>Leishmaniinae</taxon>
        <taxon>Leishmania</taxon>
        <taxon>Leishmania naiffi species complex</taxon>
    </lineage>
</organism>
<protein>
    <submittedName>
        <fullName evidence="1">Uncharacterized protein</fullName>
    </submittedName>
</protein>
<sequence length="292" mass="32074">MAVHFQCFLLQVGQVHQGCYLSLVVWTRAVPCLTYVDFNKYGPLRCAPVSHCTRYRHSCRRRVVQKSYWPRCGTTAARIRIRAAIDDPTEPFLRPLWSASLALAPAWKGVCLCRCSIISCSSSCNDCVHVDLMTLSISDFIVNVFDSMGSNTALTDAFVMHGNNGLANTLPLPRTQALPQMRHIDLSCTSLTGISYFPSTPHRCRISSTSSSPARALAAGCRTGGRLRRLPSAALRRRAKEQKGSLPLHLVGVAAADGGQATREWILQLRSGEVDALFPASELDGRSYTLCM</sequence>
<dbReference type="AlphaFoldDB" id="A0AAW3BW39"/>
<gene>
    <name evidence="1" type="ORF">Q4I28_002839</name>
</gene>
<dbReference type="Proteomes" id="UP001501274">
    <property type="component" value="Unassembled WGS sequence"/>
</dbReference>
<dbReference type="EMBL" id="JBAMZN010000020">
    <property type="protein sequence ID" value="KAL0526260.1"/>
    <property type="molecule type" value="Genomic_DNA"/>
</dbReference>
<proteinExistence type="predicted"/>
<comment type="caution">
    <text evidence="1">The sequence shown here is derived from an EMBL/GenBank/DDBJ whole genome shotgun (WGS) entry which is preliminary data.</text>
</comment>
<accession>A0AAW3BW39</accession>
<reference evidence="1 2" key="1">
    <citation type="submission" date="2024-02" db="EMBL/GenBank/DDBJ databases">
        <title>FIRST GENOME SEQUENCES OF Leishmania (Viannia) shawi, Leishmania (Viannia) lindenbergi AND Leishmania (Viannia) utingensis.</title>
        <authorList>
            <person name="Resadore F."/>
            <person name="Custodio M.G.F."/>
            <person name="Boite M.C."/>
            <person name="Cupolillo E."/>
            <person name="Ferreira G.E.M."/>
        </authorList>
    </citation>
    <scope>NUCLEOTIDE SEQUENCE [LARGE SCALE GENOMIC DNA]</scope>
    <source>
        <strain evidence="1 2">MDAS/BR/1979/M5533</strain>
    </source>
</reference>
<evidence type="ECO:0000313" key="2">
    <source>
        <dbReference type="Proteomes" id="UP001501274"/>
    </source>
</evidence>